<reference evidence="1" key="2">
    <citation type="journal article" date="2015" name="Fish Shellfish Immunol.">
        <title>Early steps in the European eel (Anguilla anguilla)-Vibrio vulnificus interaction in the gills: Role of the RtxA13 toxin.</title>
        <authorList>
            <person name="Callol A."/>
            <person name="Pajuelo D."/>
            <person name="Ebbesson L."/>
            <person name="Teles M."/>
            <person name="MacKenzie S."/>
            <person name="Amaro C."/>
        </authorList>
    </citation>
    <scope>NUCLEOTIDE SEQUENCE</scope>
</reference>
<dbReference type="EMBL" id="GBXM01075020">
    <property type="protein sequence ID" value="JAH33557.1"/>
    <property type="molecule type" value="Transcribed_RNA"/>
</dbReference>
<dbReference type="AlphaFoldDB" id="A0A0E9RXE4"/>
<proteinExistence type="predicted"/>
<protein>
    <submittedName>
        <fullName evidence="1">Uncharacterized protein</fullName>
    </submittedName>
</protein>
<name>A0A0E9RXE4_ANGAN</name>
<organism evidence="1">
    <name type="scientific">Anguilla anguilla</name>
    <name type="common">European freshwater eel</name>
    <name type="synonym">Muraena anguilla</name>
    <dbReference type="NCBI Taxonomy" id="7936"/>
    <lineage>
        <taxon>Eukaryota</taxon>
        <taxon>Metazoa</taxon>
        <taxon>Chordata</taxon>
        <taxon>Craniata</taxon>
        <taxon>Vertebrata</taxon>
        <taxon>Euteleostomi</taxon>
        <taxon>Actinopterygii</taxon>
        <taxon>Neopterygii</taxon>
        <taxon>Teleostei</taxon>
        <taxon>Anguilliformes</taxon>
        <taxon>Anguillidae</taxon>
        <taxon>Anguilla</taxon>
    </lineage>
</organism>
<accession>A0A0E9RXE4</accession>
<sequence>MCLFIVMFYLLYTTSYSFTDIRHLSWFYFVLS</sequence>
<evidence type="ECO:0000313" key="1">
    <source>
        <dbReference type="EMBL" id="JAH33557.1"/>
    </source>
</evidence>
<reference evidence="1" key="1">
    <citation type="submission" date="2014-11" db="EMBL/GenBank/DDBJ databases">
        <authorList>
            <person name="Amaro Gonzalez C."/>
        </authorList>
    </citation>
    <scope>NUCLEOTIDE SEQUENCE</scope>
</reference>